<dbReference type="OrthoDB" id="10433674at2759"/>
<accession>A0A0V1FZQ1</accession>
<protein>
    <submittedName>
        <fullName evidence="1">Uncharacterized protein</fullName>
    </submittedName>
</protein>
<name>A0A0V1FZQ1_TRIPS</name>
<keyword evidence="2" id="KW-1185">Reference proteome</keyword>
<dbReference type="AlphaFoldDB" id="A0A0V1FZQ1"/>
<comment type="caution">
    <text evidence="1">The sequence shown here is derived from an EMBL/GenBank/DDBJ whole genome shotgun (WGS) entry which is preliminary data.</text>
</comment>
<evidence type="ECO:0000313" key="2">
    <source>
        <dbReference type="Proteomes" id="UP000054995"/>
    </source>
</evidence>
<organism evidence="1 2">
    <name type="scientific">Trichinella pseudospiralis</name>
    <name type="common">Parasitic roundworm</name>
    <dbReference type="NCBI Taxonomy" id="6337"/>
    <lineage>
        <taxon>Eukaryota</taxon>
        <taxon>Metazoa</taxon>
        <taxon>Ecdysozoa</taxon>
        <taxon>Nematoda</taxon>
        <taxon>Enoplea</taxon>
        <taxon>Dorylaimia</taxon>
        <taxon>Trichinellida</taxon>
        <taxon>Trichinellidae</taxon>
        <taxon>Trichinella</taxon>
    </lineage>
</organism>
<reference evidence="1 2" key="1">
    <citation type="submission" date="2015-01" db="EMBL/GenBank/DDBJ databases">
        <title>Evolution of Trichinella species and genotypes.</title>
        <authorList>
            <person name="Korhonen P.K."/>
            <person name="Edoardo P."/>
            <person name="Giuseppe L.R."/>
            <person name="Gasser R.B."/>
        </authorList>
    </citation>
    <scope>NUCLEOTIDE SEQUENCE [LARGE SCALE GENOMIC DNA]</scope>
    <source>
        <strain evidence="1">ISS470</strain>
    </source>
</reference>
<proteinExistence type="predicted"/>
<dbReference type="Proteomes" id="UP000054995">
    <property type="component" value="Unassembled WGS sequence"/>
</dbReference>
<gene>
    <name evidence="1" type="ORF">T4D_13489</name>
</gene>
<evidence type="ECO:0000313" key="1">
    <source>
        <dbReference type="EMBL" id="KRY91349.1"/>
    </source>
</evidence>
<dbReference type="EMBL" id="JYDT01000014">
    <property type="protein sequence ID" value="KRY91349.1"/>
    <property type="molecule type" value="Genomic_DNA"/>
</dbReference>
<sequence length="71" mass="8348">MQCFKKRVNEQKQKNSGNLTNHGGKKMGLYVFCKHTILIRLFLKALRYSEEIIKESNKKLQVIHVTLLDMI</sequence>